<proteinExistence type="predicted"/>
<dbReference type="EMBL" id="VIWO01000011">
    <property type="protein sequence ID" value="TWF33837.1"/>
    <property type="molecule type" value="Genomic_DNA"/>
</dbReference>
<gene>
    <name evidence="1" type="ORF">FHW36_11127</name>
</gene>
<comment type="caution">
    <text evidence="1">The sequence shown here is derived from an EMBL/GenBank/DDBJ whole genome shotgun (WGS) entry which is preliminary data.</text>
</comment>
<protein>
    <submittedName>
        <fullName evidence="1">Uncharacterized protein</fullName>
    </submittedName>
</protein>
<sequence>MKSVKIFEYIDYLDCFVVHPAYKAIADQLGLAEWNQVTWIGRYFLCDHEKGALWFDNWELREQLREKAAEVGLDAQDLLIIDPEKFKNKTVDPCHTPEERKLFWRDVFRSLELSMELLFSEARKINKARESHDNFIIDLEQRIGALSRRSYVARIY</sequence>
<dbReference type="RefSeq" id="WP_145673831.1">
    <property type="nucleotide sequence ID" value="NZ_VIWO01000011.1"/>
</dbReference>
<name>A0A561P6U7_9BACT</name>
<organism evidence="1 2">
    <name type="scientific">Chitinophaga polysaccharea</name>
    <dbReference type="NCBI Taxonomy" id="1293035"/>
    <lineage>
        <taxon>Bacteria</taxon>
        <taxon>Pseudomonadati</taxon>
        <taxon>Bacteroidota</taxon>
        <taxon>Chitinophagia</taxon>
        <taxon>Chitinophagales</taxon>
        <taxon>Chitinophagaceae</taxon>
        <taxon>Chitinophaga</taxon>
    </lineage>
</organism>
<accession>A0A561P6U7</accession>
<evidence type="ECO:0000313" key="1">
    <source>
        <dbReference type="EMBL" id="TWF33837.1"/>
    </source>
</evidence>
<dbReference type="AlphaFoldDB" id="A0A561P6U7"/>
<reference evidence="1 2" key="1">
    <citation type="submission" date="2019-06" db="EMBL/GenBank/DDBJ databases">
        <title>Sorghum-associated microbial communities from plants grown in Nebraska, USA.</title>
        <authorList>
            <person name="Schachtman D."/>
        </authorList>
    </citation>
    <scope>NUCLEOTIDE SEQUENCE [LARGE SCALE GENOMIC DNA]</scope>
    <source>
        <strain evidence="1 2">1209</strain>
    </source>
</reference>
<dbReference type="OrthoDB" id="671573at2"/>
<dbReference type="Proteomes" id="UP000320811">
    <property type="component" value="Unassembled WGS sequence"/>
</dbReference>
<evidence type="ECO:0000313" key="2">
    <source>
        <dbReference type="Proteomes" id="UP000320811"/>
    </source>
</evidence>
<keyword evidence="2" id="KW-1185">Reference proteome</keyword>